<dbReference type="Pfam" id="PF00196">
    <property type="entry name" value="GerE"/>
    <property type="match status" value="1"/>
</dbReference>
<reference evidence="3 4" key="1">
    <citation type="submission" date="2016-01" db="EMBL/GenBank/DDBJ databases">
        <title>Janibacter melonis strain CD11_4 genome sequencing and assembly.</title>
        <authorList>
            <person name="Nair G.R."/>
            <person name="Kaur G."/>
            <person name="Chander A.M."/>
            <person name="Mayilraj S."/>
        </authorList>
    </citation>
    <scope>NUCLEOTIDE SEQUENCE [LARGE SCALE GENOMIC DNA]</scope>
    <source>
        <strain evidence="3 4">CD11-4</strain>
    </source>
</reference>
<protein>
    <recommendedName>
        <fullName evidence="2">HTH luxR-type domain-containing protein</fullName>
    </recommendedName>
</protein>
<name>A0A176QG54_9MICO</name>
<dbReference type="AlphaFoldDB" id="A0A176QG54"/>
<evidence type="ECO:0000256" key="1">
    <source>
        <dbReference type="ARBA" id="ARBA00023125"/>
    </source>
</evidence>
<evidence type="ECO:0000313" key="4">
    <source>
        <dbReference type="Proteomes" id="UP000076976"/>
    </source>
</evidence>
<sequence length="215" mass="23296">MSPADGVAPIRVALLDDCEMVARGVAAMLADHPGRVDLVEADHRLVVAQPVDIALWDAFAPGASAKDRPGAVDDSLVRRTVLYTWDVSSRSVRLAQERHLSGVLSKSASAGRLVDALERIDAGDLVVMGPEHEVTEDWAEGDGWPGRAEGLTRRQSDVVRLVVAGLSNQQIAHACYLSMNSVKSYIRAAYRTMGVSSRSQAVLWGVDHGFRHHRP</sequence>
<gene>
    <name evidence="3" type="ORF">AWH69_03185</name>
</gene>
<dbReference type="CDD" id="cd06170">
    <property type="entry name" value="LuxR_C_like"/>
    <property type="match status" value="1"/>
</dbReference>
<dbReference type="GO" id="GO:0003677">
    <property type="term" value="F:DNA binding"/>
    <property type="evidence" value="ECO:0007669"/>
    <property type="project" value="UniProtKB-KW"/>
</dbReference>
<evidence type="ECO:0000259" key="2">
    <source>
        <dbReference type="PROSITE" id="PS50043"/>
    </source>
</evidence>
<proteinExistence type="predicted"/>
<dbReference type="RefSeq" id="WP_068271319.1">
    <property type="nucleotide sequence ID" value="NZ_LQZG01000001.1"/>
</dbReference>
<organism evidence="3 4">
    <name type="scientific">Janibacter melonis</name>
    <dbReference type="NCBI Taxonomy" id="262209"/>
    <lineage>
        <taxon>Bacteria</taxon>
        <taxon>Bacillati</taxon>
        <taxon>Actinomycetota</taxon>
        <taxon>Actinomycetes</taxon>
        <taxon>Micrococcales</taxon>
        <taxon>Intrasporangiaceae</taxon>
        <taxon>Janibacter</taxon>
    </lineage>
</organism>
<dbReference type="PROSITE" id="PS50043">
    <property type="entry name" value="HTH_LUXR_2"/>
    <property type="match status" value="1"/>
</dbReference>
<accession>A0A176QG54</accession>
<dbReference type="InterPro" id="IPR011006">
    <property type="entry name" value="CheY-like_superfamily"/>
</dbReference>
<dbReference type="SUPFAM" id="SSF52172">
    <property type="entry name" value="CheY-like"/>
    <property type="match status" value="1"/>
</dbReference>
<keyword evidence="1" id="KW-0238">DNA-binding</keyword>
<dbReference type="InterPro" id="IPR016032">
    <property type="entry name" value="Sig_transdc_resp-reg_C-effctor"/>
</dbReference>
<dbReference type="InterPro" id="IPR039420">
    <property type="entry name" value="WalR-like"/>
</dbReference>
<dbReference type="PANTHER" id="PTHR43214">
    <property type="entry name" value="TWO-COMPONENT RESPONSE REGULATOR"/>
    <property type="match status" value="1"/>
</dbReference>
<keyword evidence="4" id="KW-1185">Reference proteome</keyword>
<dbReference type="SUPFAM" id="SSF46894">
    <property type="entry name" value="C-terminal effector domain of the bipartite response regulators"/>
    <property type="match status" value="1"/>
</dbReference>
<dbReference type="Gene3D" id="3.40.50.2300">
    <property type="match status" value="1"/>
</dbReference>
<dbReference type="Proteomes" id="UP000076976">
    <property type="component" value="Unassembled WGS sequence"/>
</dbReference>
<evidence type="ECO:0000313" key="3">
    <source>
        <dbReference type="EMBL" id="OAB88795.1"/>
    </source>
</evidence>
<dbReference type="PRINTS" id="PR00038">
    <property type="entry name" value="HTHLUXR"/>
</dbReference>
<dbReference type="STRING" id="262209.AWH69_03185"/>
<dbReference type="SMART" id="SM00421">
    <property type="entry name" value="HTH_LUXR"/>
    <property type="match status" value="1"/>
</dbReference>
<comment type="caution">
    <text evidence="3">The sequence shown here is derived from an EMBL/GenBank/DDBJ whole genome shotgun (WGS) entry which is preliminary data.</text>
</comment>
<feature type="domain" description="HTH luxR-type" evidence="2">
    <location>
        <begin position="144"/>
        <end position="209"/>
    </location>
</feature>
<dbReference type="EMBL" id="LQZG01000001">
    <property type="protein sequence ID" value="OAB88795.1"/>
    <property type="molecule type" value="Genomic_DNA"/>
</dbReference>
<dbReference type="InterPro" id="IPR000792">
    <property type="entry name" value="Tscrpt_reg_LuxR_C"/>
</dbReference>
<dbReference type="GO" id="GO:0006355">
    <property type="term" value="P:regulation of DNA-templated transcription"/>
    <property type="evidence" value="ECO:0007669"/>
    <property type="project" value="InterPro"/>
</dbReference>